<dbReference type="Pfam" id="PF00059">
    <property type="entry name" value="Lectin_C"/>
    <property type="match status" value="1"/>
</dbReference>
<dbReference type="SUPFAM" id="SSF103647">
    <property type="entry name" value="TSP type-3 repeat"/>
    <property type="match status" value="3"/>
</dbReference>
<reference evidence="17" key="1">
    <citation type="submission" date="2025-08" db="UniProtKB">
        <authorList>
            <consortium name="RefSeq"/>
        </authorList>
    </citation>
    <scope>IDENTIFICATION</scope>
    <source>
        <tissue evidence="17">Gonad</tissue>
    </source>
</reference>
<feature type="disulfide bond" evidence="9">
    <location>
        <begin position="212"/>
        <end position="221"/>
    </location>
</feature>
<dbReference type="InterPro" id="IPR001304">
    <property type="entry name" value="C-type_lectin-like"/>
</dbReference>
<feature type="domain" description="EGF-like" evidence="13">
    <location>
        <begin position="224"/>
        <end position="260"/>
    </location>
</feature>
<dbReference type="SMART" id="SM00179">
    <property type="entry name" value="EGF_CA"/>
    <property type="match status" value="8"/>
</dbReference>
<dbReference type="InterPro" id="IPR049883">
    <property type="entry name" value="NOTCH1_EGF-like"/>
</dbReference>
<feature type="signal peptide" evidence="12">
    <location>
        <begin position="1"/>
        <end position="21"/>
    </location>
</feature>
<keyword evidence="5 10" id="KW-0106">Calcium</keyword>
<dbReference type="InterPro" id="IPR018097">
    <property type="entry name" value="EGF_Ca-bd_CS"/>
</dbReference>
<dbReference type="PROSITE" id="PS51236">
    <property type="entry name" value="TSP_CTER"/>
    <property type="match status" value="1"/>
</dbReference>
<dbReference type="PROSITE" id="PS50026">
    <property type="entry name" value="EGF_3"/>
    <property type="match status" value="5"/>
</dbReference>
<keyword evidence="2 9" id="KW-0245">EGF-like domain</keyword>
<dbReference type="SMART" id="SM01411">
    <property type="entry name" value="Ephrin_rec_like"/>
    <property type="match status" value="1"/>
</dbReference>
<evidence type="ECO:0000256" key="7">
    <source>
        <dbReference type="ARBA" id="ARBA00023157"/>
    </source>
</evidence>
<dbReference type="Pfam" id="PF07645">
    <property type="entry name" value="EGF_CA"/>
    <property type="match status" value="3"/>
</dbReference>
<evidence type="ECO:0000313" key="17">
    <source>
        <dbReference type="RefSeq" id="XP_019622004.1"/>
    </source>
</evidence>
<dbReference type="PROSITE" id="PS00615">
    <property type="entry name" value="C_TYPE_LECTIN_1"/>
    <property type="match status" value="1"/>
</dbReference>
<dbReference type="PROSITE" id="PS50041">
    <property type="entry name" value="C_TYPE_LECTIN_2"/>
    <property type="match status" value="1"/>
</dbReference>
<dbReference type="PROSITE" id="PS01186">
    <property type="entry name" value="EGF_2"/>
    <property type="match status" value="7"/>
</dbReference>
<feature type="disulfide bond" evidence="9">
    <location>
        <begin position="449"/>
        <end position="458"/>
    </location>
</feature>
<dbReference type="InterPro" id="IPR017897">
    <property type="entry name" value="Thrombospondin_3_rpt"/>
</dbReference>
<keyword evidence="7 9" id="KW-1015">Disulfide bond</keyword>
<feature type="disulfide bond" evidence="9">
    <location>
        <begin position="288"/>
        <end position="297"/>
    </location>
</feature>
<dbReference type="InterPro" id="IPR000742">
    <property type="entry name" value="EGF"/>
</dbReference>
<feature type="domain" description="EGF-like" evidence="13">
    <location>
        <begin position="186"/>
        <end position="222"/>
    </location>
</feature>
<dbReference type="PROSITE" id="PS01187">
    <property type="entry name" value="EGF_CA"/>
    <property type="match status" value="3"/>
</dbReference>
<gene>
    <name evidence="17" type="primary">LOC109468189</name>
</gene>
<dbReference type="PANTHER" id="PTHR10199">
    <property type="entry name" value="THROMBOSPONDIN"/>
    <property type="match status" value="1"/>
</dbReference>
<dbReference type="Gene3D" id="2.10.25.10">
    <property type="entry name" value="Laminin"/>
    <property type="match status" value="8"/>
</dbReference>
<dbReference type="InterPro" id="IPR013320">
    <property type="entry name" value="ConA-like_dom_sf"/>
</dbReference>
<proteinExistence type="inferred from homology"/>
<dbReference type="InterPro" id="IPR026823">
    <property type="entry name" value="cEGF"/>
</dbReference>
<evidence type="ECO:0000313" key="16">
    <source>
        <dbReference type="Proteomes" id="UP000515135"/>
    </source>
</evidence>
<keyword evidence="6" id="KW-0130">Cell adhesion</keyword>
<dbReference type="PANTHER" id="PTHR10199:SF100">
    <property type="entry name" value="THROMBOSPONDIN, ISOFORM A"/>
    <property type="match status" value="1"/>
</dbReference>
<dbReference type="FunFam" id="2.10.25.10:FF:000004">
    <property type="entry name" value="Neurogenic locus notch 1"/>
    <property type="match status" value="3"/>
</dbReference>
<sequence length="1264" mass="137358">MTSTLVIWVTMVILLAEQGYGDLIRDLSGYRYRAVRTNRNFDQAQATCVSYGGHLAHVKSSRQQSLVVVMALDEARADYWIGCSDREVEGTWRWTDRTRLDYDSWYPGEPNNGGNQDCGALRKDWGYVYWDDQQCDRVKFFICQTDINECSSNNGGCDHNCYNTDGSYRCTCRAGYQQSGLTDCVDINECSSSPCRNGGTCRNLINSYRCDCRPGWTGVNCQTDINECSSSPCRNGGTCRNLINSYRCDCRPGWTGVNCQTDVDECSSSPCRNGGTCQNLFNAYRCDCKPGWSGVNCQSDINECDEALHDCEQTCLNTAGGFTCGCDSGFLLNPDGKTCSDINECDEAQHGCEQTCVNIVGSFNCGCGSGFVLNADGNTCSDVNECDQDLHGCQQICMNTYGGFACGCNDGFSLNDDGMSCSDTDDCVSGACDNGGTCVDGNRTFSCVCVPGFKGERCQTAPCSEDYDPPLNGGKACSVTDDATGSMFCTVYCRDDKEFAVEPAQLYTCRADGGWFADSDPVVGQSRPWPDCTGRHRPGRPHMIGEVHYFSGIDCSINMNEIISNFQHLFSQLPSSQPGGAITTELQNVDVECGGASKQIPAITWGNSVSKSASGFTVRFRVAAVTSLAPEDVTQTEQTNLIYALDDIYFEIEDKVANQQFDLNINGQQASVDTVNIGFAEFDLNCTQGQLSFQDTFEAYCLDCPPGTFHDLTTDTCEYCPVGEYQDQPIQTDCKQCPHNTWSVFPGAKEEAQCVAVCLGKDDLCSSCNHVKGQLTCKCEVGWAGSQDGLTCGVDDDQDGYPDVSLPCNDTTCKMDNCLGIPNSGQENTDGDEMGDACDDDMDNDVFNNVEDNCPLLVNVNQTDSDSDGVGDVCDNCPTDINTDQRDTDGDGVGDVCDSDADSDGIIDTQDNCPFVANVQQDDSDGDGIGDVCDNCPTVQNVDQFDLDQNSIGDACTDDTDSDADGIPNSLDNCPDIPNSQQLDTDKDGSGDLCDDDDDGDTILDDVDNCRLVPSLDNRDFDGDGVGDVCTGDFDMDGVPDADDVCPESGVIARTDFRNYQTVNLAGSSDNPQVWEFLNEGTEIVQKVNSDPGLVLGPDYFGNLDYRGTFFVNTQVDDDFVGFVFSYQSNSRFYLMSWKQAGDSSGGQAGVQLKLVNSTTGPGQDLSLALWKGVEVPGQTKLLWEDPSKVGWSYNTAYRWELKHRVDIGLIRFRLYSGSLLVVDSGDVLDASLRGGRLGVYCYSQENVIWSDLVTKCDDNSQAA</sequence>
<comment type="caution">
    <text evidence="9">Lacks conserved residue(s) required for the propagation of feature annotation.</text>
</comment>
<feature type="repeat" description="TSP type-3" evidence="10">
    <location>
        <begin position="886"/>
        <end position="921"/>
    </location>
</feature>
<feature type="domain" description="EGF-like" evidence="13">
    <location>
        <begin position="146"/>
        <end position="185"/>
    </location>
</feature>
<dbReference type="Gene3D" id="4.10.1080.10">
    <property type="entry name" value="TSP type-3 repeat"/>
    <property type="match status" value="3"/>
</dbReference>
<dbReference type="PROSITE" id="PS51234">
    <property type="entry name" value="TSP3"/>
    <property type="match status" value="3"/>
</dbReference>
<feature type="chain" id="PRO_5028444702" evidence="12">
    <location>
        <begin position="22"/>
        <end position="1264"/>
    </location>
</feature>
<dbReference type="FunFam" id="2.10.25.10:FF:000240">
    <property type="entry name" value="Vitamin K-dependent protein S"/>
    <property type="match status" value="2"/>
</dbReference>
<dbReference type="GO" id="GO:0005576">
    <property type="term" value="C:extracellular region"/>
    <property type="evidence" value="ECO:0007669"/>
    <property type="project" value="InterPro"/>
</dbReference>
<dbReference type="SUPFAM" id="SSF49899">
    <property type="entry name" value="Concanavalin A-like lectins/glucanases"/>
    <property type="match status" value="1"/>
</dbReference>
<accession>A0A6P4YJP9</accession>
<dbReference type="SUPFAM" id="SSF57196">
    <property type="entry name" value="EGF/Laminin"/>
    <property type="match status" value="5"/>
</dbReference>
<evidence type="ECO:0000256" key="1">
    <source>
        <dbReference type="ARBA" id="ARBA00009456"/>
    </source>
</evidence>
<feature type="domain" description="EGF-like" evidence="13">
    <location>
        <begin position="262"/>
        <end position="298"/>
    </location>
</feature>
<dbReference type="InterPro" id="IPR009030">
    <property type="entry name" value="Growth_fac_rcpt_cys_sf"/>
</dbReference>
<dbReference type="PROSITE" id="PS00010">
    <property type="entry name" value="ASX_HYDROXYL"/>
    <property type="match status" value="5"/>
</dbReference>
<dbReference type="CDD" id="cd00037">
    <property type="entry name" value="CLECT"/>
    <property type="match status" value="1"/>
</dbReference>
<dbReference type="Pfam" id="PF12662">
    <property type="entry name" value="cEGF"/>
    <property type="match status" value="1"/>
</dbReference>
<comment type="similarity">
    <text evidence="1">Belongs to the thrombospondin family.</text>
</comment>
<dbReference type="InterPro" id="IPR000152">
    <property type="entry name" value="EGF-type_Asp/Asn_hydroxyl_site"/>
</dbReference>
<dbReference type="SMART" id="SM00181">
    <property type="entry name" value="EGF"/>
    <property type="match status" value="9"/>
</dbReference>
<dbReference type="Proteomes" id="UP000515135">
    <property type="component" value="Unplaced"/>
</dbReference>
<feature type="repeat" description="TSP type-3" evidence="10">
    <location>
        <begin position="827"/>
        <end position="862"/>
    </location>
</feature>
<dbReference type="GO" id="GO:0005886">
    <property type="term" value="C:plasma membrane"/>
    <property type="evidence" value="ECO:0007669"/>
    <property type="project" value="UniProtKB-ARBA"/>
</dbReference>
<keyword evidence="16" id="KW-1185">Reference proteome</keyword>
<organism evidence="16 17">
    <name type="scientific">Branchiostoma belcheri</name>
    <name type="common">Amphioxus</name>
    <dbReference type="NCBI Taxonomy" id="7741"/>
    <lineage>
        <taxon>Eukaryota</taxon>
        <taxon>Metazoa</taxon>
        <taxon>Chordata</taxon>
        <taxon>Cephalochordata</taxon>
        <taxon>Leptocardii</taxon>
        <taxon>Amphioxiformes</taxon>
        <taxon>Branchiostomatidae</taxon>
        <taxon>Branchiostoma</taxon>
    </lineage>
</organism>
<dbReference type="Pfam" id="PF05735">
    <property type="entry name" value="TSP_C"/>
    <property type="match status" value="1"/>
</dbReference>
<evidence type="ECO:0000256" key="2">
    <source>
        <dbReference type="ARBA" id="ARBA00022536"/>
    </source>
</evidence>
<evidence type="ECO:0000259" key="14">
    <source>
        <dbReference type="PROSITE" id="PS50041"/>
    </source>
</evidence>
<dbReference type="CDD" id="cd00054">
    <property type="entry name" value="EGF_CA"/>
    <property type="match status" value="5"/>
</dbReference>
<dbReference type="GO" id="GO:0042063">
    <property type="term" value="P:gliogenesis"/>
    <property type="evidence" value="ECO:0007669"/>
    <property type="project" value="UniProtKB-ARBA"/>
</dbReference>
<dbReference type="GO" id="GO:0005509">
    <property type="term" value="F:calcium ion binding"/>
    <property type="evidence" value="ECO:0007669"/>
    <property type="project" value="UniProtKB-UniRule"/>
</dbReference>
<dbReference type="InterPro" id="IPR008859">
    <property type="entry name" value="Thrombospondin_C"/>
</dbReference>
<feature type="domain" description="EGF-like" evidence="13">
    <location>
        <begin position="423"/>
        <end position="459"/>
    </location>
</feature>
<evidence type="ECO:0000259" key="13">
    <source>
        <dbReference type="PROSITE" id="PS50026"/>
    </source>
</evidence>
<dbReference type="PRINTS" id="PR00010">
    <property type="entry name" value="EGFBLOOD"/>
</dbReference>
<dbReference type="GO" id="GO:0048666">
    <property type="term" value="P:neuron development"/>
    <property type="evidence" value="ECO:0007669"/>
    <property type="project" value="UniProtKB-ARBA"/>
</dbReference>
<evidence type="ECO:0000259" key="15">
    <source>
        <dbReference type="PROSITE" id="PS51236"/>
    </source>
</evidence>
<keyword evidence="8" id="KW-0325">Glycoprotein</keyword>
<dbReference type="SUPFAM" id="SSF57184">
    <property type="entry name" value="Growth factor receptor domain"/>
    <property type="match status" value="1"/>
</dbReference>
<dbReference type="InterPro" id="IPR016187">
    <property type="entry name" value="CTDL_fold"/>
</dbReference>
<evidence type="ECO:0000256" key="4">
    <source>
        <dbReference type="ARBA" id="ARBA00022737"/>
    </source>
</evidence>
<feature type="region of interest" description="Disordered" evidence="11">
    <location>
        <begin position="953"/>
        <end position="997"/>
    </location>
</feature>
<dbReference type="Pfam" id="PF00008">
    <property type="entry name" value="EGF"/>
    <property type="match status" value="4"/>
</dbReference>
<dbReference type="Pfam" id="PF02412">
    <property type="entry name" value="TSP_3"/>
    <property type="match status" value="5"/>
</dbReference>
<evidence type="ECO:0000256" key="5">
    <source>
        <dbReference type="ARBA" id="ARBA00022837"/>
    </source>
</evidence>
<dbReference type="GeneID" id="109468189"/>
<dbReference type="FunFam" id="2.10.25.10:FF:000230">
    <property type="entry name" value="Delta-like protein"/>
    <property type="match status" value="1"/>
</dbReference>
<feature type="region of interest" description="Disordered" evidence="11">
    <location>
        <begin position="880"/>
        <end position="903"/>
    </location>
</feature>
<keyword evidence="3 12" id="KW-0732">Signal</keyword>
<dbReference type="SUPFAM" id="SSF56436">
    <property type="entry name" value="C-type lectin-like"/>
    <property type="match status" value="1"/>
</dbReference>
<dbReference type="AlphaFoldDB" id="A0A6P4YJP9"/>
<evidence type="ECO:0000256" key="10">
    <source>
        <dbReference type="PROSITE-ProRule" id="PRU00634"/>
    </source>
</evidence>
<dbReference type="InterPro" id="IPR001881">
    <property type="entry name" value="EGF-like_Ca-bd_dom"/>
</dbReference>
<name>A0A6P4YJP9_BRABE</name>
<dbReference type="KEGG" id="bbel:109468189"/>
<evidence type="ECO:0000256" key="3">
    <source>
        <dbReference type="ARBA" id="ARBA00022729"/>
    </source>
</evidence>
<dbReference type="OrthoDB" id="14563at2759"/>
<dbReference type="FunFam" id="2.60.120.200:FF:000002">
    <property type="entry name" value="Thrombospondin 3"/>
    <property type="match status" value="1"/>
</dbReference>
<dbReference type="InterPro" id="IPR003367">
    <property type="entry name" value="Thrombospondin_3-like_rpt"/>
</dbReference>
<dbReference type="GO" id="GO:0007155">
    <property type="term" value="P:cell adhesion"/>
    <property type="evidence" value="ECO:0007669"/>
    <property type="project" value="UniProtKB-KW"/>
</dbReference>
<dbReference type="InterPro" id="IPR016186">
    <property type="entry name" value="C-type_lectin-like/link_sf"/>
</dbReference>
<dbReference type="InterPro" id="IPR028974">
    <property type="entry name" value="TSP_type-3_rpt"/>
</dbReference>
<feature type="disulfide bond" evidence="9">
    <location>
        <begin position="250"/>
        <end position="259"/>
    </location>
</feature>
<dbReference type="Gene3D" id="2.60.120.200">
    <property type="match status" value="1"/>
</dbReference>
<evidence type="ECO:0000256" key="8">
    <source>
        <dbReference type="ARBA" id="ARBA00023180"/>
    </source>
</evidence>
<dbReference type="SMART" id="SM00034">
    <property type="entry name" value="CLECT"/>
    <property type="match status" value="1"/>
</dbReference>
<dbReference type="RefSeq" id="XP_019622004.1">
    <property type="nucleotide sequence ID" value="XM_019766445.1"/>
</dbReference>
<feature type="repeat" description="TSP type-3" evidence="10">
    <location>
        <begin position="983"/>
        <end position="1018"/>
    </location>
</feature>
<dbReference type="PROSITE" id="PS00022">
    <property type="entry name" value="EGF_1"/>
    <property type="match status" value="4"/>
</dbReference>
<evidence type="ECO:0000256" key="6">
    <source>
        <dbReference type="ARBA" id="ARBA00022889"/>
    </source>
</evidence>
<feature type="domain" description="C-type lectin" evidence="14">
    <location>
        <begin position="27"/>
        <end position="144"/>
    </location>
</feature>
<evidence type="ECO:0000256" key="12">
    <source>
        <dbReference type="SAM" id="SignalP"/>
    </source>
</evidence>
<protein>
    <submittedName>
        <fullName evidence="17">Uncharacterized protein LOC109468189</fullName>
    </submittedName>
</protein>
<feature type="domain" description="TSP C-terminal" evidence="15">
    <location>
        <begin position="1058"/>
        <end position="1262"/>
    </location>
</feature>
<dbReference type="InterPro" id="IPR018378">
    <property type="entry name" value="C-type_lectin_CS"/>
</dbReference>
<evidence type="ECO:0000256" key="11">
    <source>
        <dbReference type="SAM" id="MobiDB-lite"/>
    </source>
</evidence>
<evidence type="ECO:0000256" key="9">
    <source>
        <dbReference type="PROSITE-ProRule" id="PRU00076"/>
    </source>
</evidence>
<dbReference type="Gene3D" id="3.10.100.10">
    <property type="entry name" value="Mannose-Binding Protein A, subunit A"/>
    <property type="match status" value="1"/>
</dbReference>
<dbReference type="FunFam" id="4.10.1080.10:FF:000001">
    <property type="entry name" value="Thrombospondin 3"/>
    <property type="match status" value="1"/>
</dbReference>
<dbReference type="GO" id="GO:0000902">
    <property type="term" value="P:cell morphogenesis"/>
    <property type="evidence" value="ECO:0007669"/>
    <property type="project" value="UniProtKB-ARBA"/>
</dbReference>
<keyword evidence="4" id="KW-0677">Repeat</keyword>